<sequence>MRRSCVSRTAAAAAVGSVLRVTLSIIPVTPHLIPAAALGRGVAARQCTLRAIPNSAYESRADHRQLFRGGGSIAIMVMYSTRTASHSTTHTRSSTFRVQCNGHRTEDTVRPPRSALKDQARC</sequence>
<feature type="region of interest" description="Disordered" evidence="1">
    <location>
        <begin position="102"/>
        <end position="122"/>
    </location>
</feature>
<dbReference type="Proteomes" id="UP000435112">
    <property type="component" value="Unassembled WGS sequence"/>
</dbReference>
<name>A0A6A3MBU3_9STRA</name>
<keyword evidence="6" id="KW-1185">Reference proteome</keyword>
<proteinExistence type="predicted"/>
<reference evidence="5 7" key="1">
    <citation type="submission" date="2018-09" db="EMBL/GenBank/DDBJ databases">
        <title>Genomic investigation of the strawberry pathogen Phytophthora fragariae indicates pathogenicity is determined by transcriptional variation in three key races.</title>
        <authorList>
            <person name="Adams T.M."/>
            <person name="Armitage A.D."/>
            <person name="Sobczyk M.K."/>
            <person name="Bates H.J."/>
            <person name="Dunwell J.M."/>
            <person name="Nellist C.F."/>
            <person name="Harrison R.J."/>
        </authorList>
    </citation>
    <scope>NUCLEOTIDE SEQUENCE [LARGE SCALE GENOMIC DNA]</scope>
    <source>
        <strain evidence="3 5">SCRP249</strain>
        <strain evidence="2 7">SCRP324</strain>
        <strain evidence="4 6">SCRP333</strain>
    </source>
</reference>
<dbReference type="EMBL" id="QXFV01000801">
    <property type="protein sequence ID" value="KAE9025703.1"/>
    <property type="molecule type" value="Genomic_DNA"/>
</dbReference>
<dbReference type="AlphaFoldDB" id="A0A6A3MBU3"/>
<organism evidence="3 5">
    <name type="scientific">Phytophthora rubi</name>
    <dbReference type="NCBI Taxonomy" id="129364"/>
    <lineage>
        <taxon>Eukaryota</taxon>
        <taxon>Sar</taxon>
        <taxon>Stramenopiles</taxon>
        <taxon>Oomycota</taxon>
        <taxon>Peronosporomycetes</taxon>
        <taxon>Peronosporales</taxon>
        <taxon>Peronosporaceae</taxon>
        <taxon>Phytophthora</taxon>
    </lineage>
</organism>
<dbReference type="Proteomes" id="UP000429607">
    <property type="component" value="Unassembled WGS sequence"/>
</dbReference>
<protein>
    <submittedName>
        <fullName evidence="3">Uncharacterized protein</fullName>
    </submittedName>
</protein>
<evidence type="ECO:0000313" key="6">
    <source>
        <dbReference type="Proteomes" id="UP000434957"/>
    </source>
</evidence>
<evidence type="ECO:0000313" key="5">
    <source>
        <dbReference type="Proteomes" id="UP000429607"/>
    </source>
</evidence>
<dbReference type="EMBL" id="QXFU01000816">
    <property type="protein sequence ID" value="KAE9019604.1"/>
    <property type="molecule type" value="Genomic_DNA"/>
</dbReference>
<comment type="caution">
    <text evidence="3">The sequence shown here is derived from an EMBL/GenBank/DDBJ whole genome shotgun (WGS) entry which is preliminary data.</text>
</comment>
<evidence type="ECO:0000313" key="7">
    <source>
        <dbReference type="Proteomes" id="UP000435112"/>
    </source>
</evidence>
<evidence type="ECO:0000313" key="4">
    <source>
        <dbReference type="EMBL" id="KAE9334896.1"/>
    </source>
</evidence>
<evidence type="ECO:0000313" key="2">
    <source>
        <dbReference type="EMBL" id="KAE9019604.1"/>
    </source>
</evidence>
<evidence type="ECO:0000313" key="3">
    <source>
        <dbReference type="EMBL" id="KAE9025703.1"/>
    </source>
</evidence>
<evidence type="ECO:0000256" key="1">
    <source>
        <dbReference type="SAM" id="MobiDB-lite"/>
    </source>
</evidence>
<gene>
    <name evidence="3" type="ORF">PR001_g12368</name>
    <name evidence="2" type="ORF">PR002_g12760</name>
    <name evidence="4" type="ORF">PR003_g13282</name>
</gene>
<accession>A0A6A3MBU3</accession>
<dbReference type="EMBL" id="QXFT01000835">
    <property type="protein sequence ID" value="KAE9334896.1"/>
    <property type="molecule type" value="Genomic_DNA"/>
</dbReference>
<feature type="compositionally biased region" description="Basic and acidic residues" evidence="1">
    <location>
        <begin position="103"/>
        <end position="122"/>
    </location>
</feature>
<dbReference type="Proteomes" id="UP000434957">
    <property type="component" value="Unassembled WGS sequence"/>
</dbReference>